<feature type="transmembrane region" description="Helical" evidence="8">
    <location>
        <begin position="155"/>
        <end position="174"/>
    </location>
</feature>
<accession>A0A9D1JAB5</accession>
<feature type="transmembrane region" description="Helical" evidence="8">
    <location>
        <begin position="120"/>
        <end position="143"/>
    </location>
</feature>
<name>A0A9D1JAB5_9FIRM</name>
<dbReference type="EMBL" id="DVHM01000070">
    <property type="protein sequence ID" value="HIR70486.1"/>
    <property type="molecule type" value="Genomic_DNA"/>
</dbReference>
<keyword evidence="5 8" id="KW-0812">Transmembrane</keyword>
<feature type="transmembrane region" description="Helical" evidence="8">
    <location>
        <begin position="6"/>
        <end position="25"/>
    </location>
</feature>
<feature type="transmembrane region" description="Helical" evidence="8">
    <location>
        <begin position="217"/>
        <end position="243"/>
    </location>
</feature>
<evidence type="ECO:0000256" key="3">
    <source>
        <dbReference type="ARBA" id="ARBA00022448"/>
    </source>
</evidence>
<evidence type="ECO:0000256" key="8">
    <source>
        <dbReference type="SAM" id="Phobius"/>
    </source>
</evidence>
<dbReference type="Pfam" id="PF03547">
    <property type="entry name" value="Mem_trans"/>
    <property type="match status" value="2"/>
</dbReference>
<evidence type="ECO:0000256" key="4">
    <source>
        <dbReference type="ARBA" id="ARBA00022475"/>
    </source>
</evidence>
<comment type="caution">
    <text evidence="9">The sequence shown here is derived from an EMBL/GenBank/DDBJ whole genome shotgun (WGS) entry which is preliminary data.</text>
</comment>
<keyword evidence="4" id="KW-1003">Cell membrane</keyword>
<keyword evidence="7 8" id="KW-0472">Membrane</keyword>
<feature type="transmembrane region" description="Helical" evidence="8">
    <location>
        <begin position="281"/>
        <end position="302"/>
    </location>
</feature>
<protein>
    <submittedName>
        <fullName evidence="9">AEC family transporter</fullName>
    </submittedName>
</protein>
<dbReference type="PANTHER" id="PTHR36838:SF1">
    <property type="entry name" value="SLR1864 PROTEIN"/>
    <property type="match status" value="1"/>
</dbReference>
<comment type="subcellular location">
    <subcellularLocation>
        <location evidence="1">Cell membrane</location>
        <topology evidence="1">Multi-pass membrane protein</topology>
    </subcellularLocation>
</comment>
<feature type="transmembrane region" description="Helical" evidence="8">
    <location>
        <begin position="249"/>
        <end position="269"/>
    </location>
</feature>
<dbReference type="InterPro" id="IPR004776">
    <property type="entry name" value="Mem_transp_PIN-like"/>
</dbReference>
<reference evidence="9" key="1">
    <citation type="submission" date="2020-10" db="EMBL/GenBank/DDBJ databases">
        <authorList>
            <person name="Gilroy R."/>
        </authorList>
    </citation>
    <scope>NUCLEOTIDE SEQUENCE</scope>
    <source>
        <strain evidence="9">ChiSjej5B23-6657</strain>
    </source>
</reference>
<gene>
    <name evidence="9" type="ORF">IAA55_04315</name>
</gene>
<sequence length="303" mass="32506">MSIAVILLQQLIIMVLLMAAGYLMFKGKKISLEGSRSLANILVYLCLPCVIIKGFLVEQTTQATIGLLISAVAAAVTLGAAMWISRIFFKKDAVANFASAFSNAGFFGVPLITACISDGATFYVAAFIAFLNLLQWTYGVDLLTGGRGKLSLKKVITAPFMIAILIGLFFYFSGIAMPHILLQCVNFLAGCNTPIAMFTIGIYLAQTSAAAMFKKKVLYGVSAVRLILIPLVTLALLSLLPAAYMEMKMAILIAAACPVGSNVAVYAHLHDRNYPYAVETVVISTILSLISIPLLVALAQMVW</sequence>
<evidence type="ECO:0000256" key="2">
    <source>
        <dbReference type="ARBA" id="ARBA00010145"/>
    </source>
</evidence>
<evidence type="ECO:0000313" key="9">
    <source>
        <dbReference type="EMBL" id="HIR70486.1"/>
    </source>
</evidence>
<evidence type="ECO:0000256" key="6">
    <source>
        <dbReference type="ARBA" id="ARBA00022989"/>
    </source>
</evidence>
<keyword evidence="6 8" id="KW-1133">Transmembrane helix</keyword>
<evidence type="ECO:0000256" key="1">
    <source>
        <dbReference type="ARBA" id="ARBA00004651"/>
    </source>
</evidence>
<dbReference type="Proteomes" id="UP000823912">
    <property type="component" value="Unassembled WGS sequence"/>
</dbReference>
<dbReference type="Gene3D" id="1.20.1530.20">
    <property type="match status" value="1"/>
</dbReference>
<feature type="transmembrane region" description="Helical" evidence="8">
    <location>
        <begin position="180"/>
        <end position="205"/>
    </location>
</feature>
<keyword evidence="3" id="KW-0813">Transport</keyword>
<dbReference type="PANTHER" id="PTHR36838">
    <property type="entry name" value="AUXIN EFFLUX CARRIER FAMILY PROTEIN"/>
    <property type="match status" value="1"/>
</dbReference>
<dbReference type="GO" id="GO:0005886">
    <property type="term" value="C:plasma membrane"/>
    <property type="evidence" value="ECO:0007669"/>
    <property type="project" value="UniProtKB-SubCell"/>
</dbReference>
<evidence type="ECO:0000256" key="5">
    <source>
        <dbReference type="ARBA" id="ARBA00022692"/>
    </source>
</evidence>
<dbReference type="InterPro" id="IPR038770">
    <property type="entry name" value="Na+/solute_symporter_sf"/>
</dbReference>
<organism evidence="9 10">
    <name type="scientific">Candidatus Pullilachnospira gallistercoris</name>
    <dbReference type="NCBI Taxonomy" id="2840911"/>
    <lineage>
        <taxon>Bacteria</taxon>
        <taxon>Bacillati</taxon>
        <taxon>Bacillota</taxon>
        <taxon>Clostridia</taxon>
        <taxon>Lachnospirales</taxon>
        <taxon>Lachnospiraceae</taxon>
        <taxon>Lachnospiraceae incertae sedis</taxon>
        <taxon>Candidatus Pullilachnospira</taxon>
    </lineage>
</organism>
<comment type="similarity">
    <text evidence="2">Belongs to the auxin efflux carrier (TC 2.A.69) family.</text>
</comment>
<proteinExistence type="inferred from homology"/>
<reference evidence="9" key="2">
    <citation type="journal article" date="2021" name="PeerJ">
        <title>Extensive microbial diversity within the chicken gut microbiome revealed by metagenomics and culture.</title>
        <authorList>
            <person name="Gilroy R."/>
            <person name="Ravi A."/>
            <person name="Getino M."/>
            <person name="Pursley I."/>
            <person name="Horton D.L."/>
            <person name="Alikhan N.F."/>
            <person name="Baker D."/>
            <person name="Gharbi K."/>
            <person name="Hall N."/>
            <person name="Watson M."/>
            <person name="Adriaenssens E.M."/>
            <person name="Foster-Nyarko E."/>
            <person name="Jarju S."/>
            <person name="Secka A."/>
            <person name="Antonio M."/>
            <person name="Oren A."/>
            <person name="Chaudhuri R.R."/>
            <person name="La Ragione R."/>
            <person name="Hildebrand F."/>
            <person name="Pallen M.J."/>
        </authorList>
    </citation>
    <scope>NUCLEOTIDE SEQUENCE</scope>
    <source>
        <strain evidence="9">ChiSjej5B23-6657</strain>
    </source>
</reference>
<feature type="transmembrane region" description="Helical" evidence="8">
    <location>
        <begin position="37"/>
        <end position="57"/>
    </location>
</feature>
<dbReference type="AlphaFoldDB" id="A0A9D1JAB5"/>
<dbReference type="GO" id="GO:0055085">
    <property type="term" value="P:transmembrane transport"/>
    <property type="evidence" value="ECO:0007669"/>
    <property type="project" value="InterPro"/>
</dbReference>
<feature type="transmembrane region" description="Helical" evidence="8">
    <location>
        <begin position="93"/>
        <end position="114"/>
    </location>
</feature>
<evidence type="ECO:0000313" key="10">
    <source>
        <dbReference type="Proteomes" id="UP000823912"/>
    </source>
</evidence>
<evidence type="ECO:0000256" key="7">
    <source>
        <dbReference type="ARBA" id="ARBA00023136"/>
    </source>
</evidence>
<feature type="transmembrane region" description="Helical" evidence="8">
    <location>
        <begin position="63"/>
        <end position="84"/>
    </location>
</feature>